<dbReference type="EMBL" id="CP003479">
    <property type="protein sequence ID" value="AFI03640.1"/>
    <property type="molecule type" value="Genomic_DNA"/>
</dbReference>
<name>I0EL21_HELC0</name>
<evidence type="ECO:0000313" key="2">
    <source>
        <dbReference type="Proteomes" id="UP000005010"/>
    </source>
</evidence>
<dbReference type="Proteomes" id="UP000005010">
    <property type="component" value="Chromosome"/>
</dbReference>
<reference evidence="2" key="1">
    <citation type="submission" date="2012-04" db="EMBL/GenBank/DDBJ databases">
        <title>Complete genome sequence of Helicobacter cetorum strain MIT 00-7128.</title>
        <authorList>
            <person name="Kersulyte D."/>
            <person name="Berg D.E."/>
        </authorList>
    </citation>
    <scope>NUCLEOTIDE SEQUENCE [LARGE SCALE GENOMIC DNA]</scope>
    <source>
        <strain evidence="2">MIT 00-7128</strain>
    </source>
</reference>
<proteinExistence type="predicted"/>
<sequence>MACKFCPKIRKTDWIFIFIAGFGFYIADKLEKPKSPPLPTNTPIQTKETSHSSNLLDLLKPLPKDASILERKKRFEQLQKACLFEKNKKACEAVF</sequence>
<gene>
    <name evidence="1" type="ordered locus">HCW_01775</name>
</gene>
<organism evidence="1 2">
    <name type="scientific">Helicobacter cetorum (strain ATCC BAA-429 / MIT 00-7128)</name>
    <dbReference type="NCBI Taxonomy" id="182217"/>
    <lineage>
        <taxon>Bacteria</taxon>
        <taxon>Pseudomonadati</taxon>
        <taxon>Campylobacterota</taxon>
        <taxon>Epsilonproteobacteria</taxon>
        <taxon>Campylobacterales</taxon>
        <taxon>Helicobacteraceae</taxon>
        <taxon>Helicobacter</taxon>
    </lineage>
</organism>
<dbReference type="RefSeq" id="WP_014660512.1">
    <property type="nucleotide sequence ID" value="NC_017737.1"/>
</dbReference>
<dbReference type="AlphaFoldDB" id="I0EL21"/>
<evidence type="ECO:0000313" key="1">
    <source>
        <dbReference type="EMBL" id="AFI03640.1"/>
    </source>
</evidence>
<dbReference type="STRING" id="182217.HCW_01775"/>
<dbReference type="HOGENOM" id="CLU_189067_0_0_7"/>
<accession>I0EL21</accession>
<dbReference type="PATRIC" id="fig|182217.3.peg.369"/>
<dbReference type="KEGG" id="hce:HCW_01775"/>
<keyword evidence="2" id="KW-1185">Reference proteome</keyword>
<protein>
    <submittedName>
        <fullName evidence="1">Uncharacterized protein</fullName>
    </submittedName>
</protein>